<dbReference type="PROSITE" id="PS51192">
    <property type="entry name" value="HELICASE_ATP_BIND_1"/>
    <property type="match status" value="1"/>
</dbReference>
<evidence type="ECO:0000256" key="1">
    <source>
        <dbReference type="ARBA" id="ARBA00004123"/>
    </source>
</evidence>
<dbReference type="GO" id="GO:0031297">
    <property type="term" value="P:replication fork processing"/>
    <property type="evidence" value="ECO:0007669"/>
    <property type="project" value="TreeGrafter"/>
</dbReference>
<evidence type="ECO:0008006" key="7">
    <source>
        <dbReference type="Google" id="ProtNLM"/>
    </source>
</evidence>
<name>A0A0K2TFL3_LEPSM</name>
<reference evidence="6" key="1">
    <citation type="submission" date="2014-05" db="EMBL/GenBank/DDBJ databases">
        <authorList>
            <person name="Chronopoulou M."/>
        </authorList>
    </citation>
    <scope>NUCLEOTIDE SEQUENCE</scope>
    <source>
        <tissue evidence="6">Whole organism</tissue>
    </source>
</reference>
<evidence type="ECO:0000259" key="4">
    <source>
        <dbReference type="PROSITE" id="PS51192"/>
    </source>
</evidence>
<evidence type="ECO:0000256" key="2">
    <source>
        <dbReference type="ARBA" id="ARBA00022801"/>
    </source>
</evidence>
<dbReference type="PROSITE" id="PS51467">
    <property type="entry name" value="HARP"/>
    <property type="match status" value="1"/>
</dbReference>
<dbReference type="InterPro" id="IPR010003">
    <property type="entry name" value="HARP_dom"/>
</dbReference>
<evidence type="ECO:0000256" key="3">
    <source>
        <dbReference type="ARBA" id="ARBA00023242"/>
    </source>
</evidence>
<organism evidence="6">
    <name type="scientific">Lepeophtheirus salmonis</name>
    <name type="common">Salmon louse</name>
    <name type="synonym">Caligus salmonis</name>
    <dbReference type="NCBI Taxonomy" id="72036"/>
    <lineage>
        <taxon>Eukaryota</taxon>
        <taxon>Metazoa</taxon>
        <taxon>Ecdysozoa</taxon>
        <taxon>Arthropoda</taxon>
        <taxon>Crustacea</taxon>
        <taxon>Multicrustacea</taxon>
        <taxon>Hexanauplia</taxon>
        <taxon>Copepoda</taxon>
        <taxon>Siphonostomatoida</taxon>
        <taxon>Caligidae</taxon>
        <taxon>Lepeophtheirus</taxon>
    </lineage>
</organism>
<dbReference type="InterPro" id="IPR027417">
    <property type="entry name" value="P-loop_NTPase"/>
</dbReference>
<feature type="domain" description="Helicase ATP-binding" evidence="4">
    <location>
        <begin position="168"/>
        <end position="324"/>
    </location>
</feature>
<sequence>MSEVPTLLTHEQKMRMDESRQRALEKRKMAKVPVLKSVIQEPPAKKVPIPIRRQGAFIKLDFKLLSKSRFRVDMNRHDNSIHQTFKTIQTGHFQLQSRVWSFSIDSHDEVIKKLQGHSVNEINPLPSWILQSFLKSKPSPDNLENEMIARIEPTLFTSLMPFQLDGIRYSIKREGRVLIADDMGLGKTIQALGVASFYSEEWPLLIVAPSSVKFNWKSSVLRWIPSVGESDIIICSSSRDTIRNEKIVVISYDLISRKCSDLEAKSFKVAIMDESHLLKNFKSIRCQSTVKILQRTKRIILLSGTPVLSRPMELLPQISLIDPLLFKYPSEYGMRYCGGKKISLGRDTKAFFDFNGSSNMEELNLLLTERCMIRRLKSDVLKELPSKQRQMIVLDPSSVKSGSKIMKQQAQNMLSKSNSTLERKAALLEWFNTTSIAKEKAVQEYIKDLLESHHKFIVFAHHQVFI</sequence>
<dbReference type="CDD" id="cd18010">
    <property type="entry name" value="DEXHc_HARP_SMARCAL1"/>
    <property type="match status" value="1"/>
</dbReference>
<evidence type="ECO:0000313" key="6">
    <source>
        <dbReference type="EMBL" id="CDW24256.1"/>
    </source>
</evidence>
<dbReference type="AlphaFoldDB" id="A0A0K2TFL3"/>
<dbReference type="GO" id="GO:0016787">
    <property type="term" value="F:hydrolase activity"/>
    <property type="evidence" value="ECO:0007669"/>
    <property type="project" value="UniProtKB-KW"/>
</dbReference>
<dbReference type="PANTHER" id="PTHR45766">
    <property type="entry name" value="DNA ANNEALING HELICASE AND ENDONUCLEASE ZRANB3 FAMILY MEMBER"/>
    <property type="match status" value="1"/>
</dbReference>
<feature type="domain" description="HARP" evidence="5">
    <location>
        <begin position="52"/>
        <end position="126"/>
    </location>
</feature>
<dbReference type="GO" id="GO:0043596">
    <property type="term" value="C:nuclear replication fork"/>
    <property type="evidence" value="ECO:0007669"/>
    <property type="project" value="TreeGrafter"/>
</dbReference>
<comment type="subcellular location">
    <subcellularLocation>
        <location evidence="1">Nucleus</location>
    </subcellularLocation>
</comment>
<dbReference type="SUPFAM" id="SSF52540">
    <property type="entry name" value="P-loop containing nucleoside triphosphate hydrolases"/>
    <property type="match status" value="1"/>
</dbReference>
<dbReference type="InterPro" id="IPR014001">
    <property type="entry name" value="Helicase_ATP-bd"/>
</dbReference>
<dbReference type="GO" id="GO:0006281">
    <property type="term" value="P:DNA repair"/>
    <property type="evidence" value="ECO:0007669"/>
    <property type="project" value="TreeGrafter"/>
</dbReference>
<dbReference type="Gene3D" id="3.40.50.10810">
    <property type="entry name" value="Tandem AAA-ATPase domain"/>
    <property type="match status" value="1"/>
</dbReference>
<proteinExistence type="predicted"/>
<evidence type="ECO:0000259" key="5">
    <source>
        <dbReference type="PROSITE" id="PS51467"/>
    </source>
</evidence>
<dbReference type="InterPro" id="IPR038718">
    <property type="entry name" value="SNF2-like_sf"/>
</dbReference>
<keyword evidence="2" id="KW-0378">Hydrolase</keyword>
<dbReference type="PANTHER" id="PTHR45766:SF6">
    <property type="entry name" value="SWI_SNF-RELATED MATRIX-ASSOCIATED ACTIN-DEPENDENT REGULATOR OF CHROMATIN SUBFAMILY A-LIKE PROTEIN 1"/>
    <property type="match status" value="1"/>
</dbReference>
<dbReference type="SMART" id="SM00487">
    <property type="entry name" value="DEXDc"/>
    <property type="match status" value="1"/>
</dbReference>
<accession>A0A0K2TFL3</accession>
<dbReference type="EMBL" id="HACA01006895">
    <property type="protein sequence ID" value="CDW24256.1"/>
    <property type="molecule type" value="Transcribed_RNA"/>
</dbReference>
<dbReference type="InterPro" id="IPR000330">
    <property type="entry name" value="SNF2_N"/>
</dbReference>
<dbReference type="OrthoDB" id="2801544at2759"/>
<protein>
    <recommendedName>
        <fullName evidence="7">SWI/SNF-related matrix-associated actin-dependent regulator of chromatin subfamily A-like protein 1</fullName>
    </recommendedName>
</protein>
<keyword evidence="3" id="KW-0539">Nucleus</keyword>
<dbReference type="Pfam" id="PF00176">
    <property type="entry name" value="SNF2-rel_dom"/>
    <property type="match status" value="1"/>
</dbReference>
<dbReference type="GO" id="GO:0005524">
    <property type="term" value="F:ATP binding"/>
    <property type="evidence" value="ECO:0007669"/>
    <property type="project" value="InterPro"/>
</dbReference>